<dbReference type="InterPro" id="IPR036249">
    <property type="entry name" value="Thioredoxin-like_sf"/>
</dbReference>
<evidence type="ECO:0000256" key="2">
    <source>
        <dbReference type="ARBA" id="ARBA00008241"/>
    </source>
</evidence>
<protein>
    <recommendedName>
        <fullName evidence="6">Spliceosomal protein DIB1</fullName>
    </recommendedName>
</protein>
<dbReference type="SMART" id="SM01410">
    <property type="entry name" value="DIM1"/>
    <property type="match status" value="1"/>
</dbReference>
<evidence type="ECO:0000256" key="6">
    <source>
        <dbReference type="PIRNR" id="PIRNR017199"/>
    </source>
</evidence>
<evidence type="ECO:0000313" key="9">
    <source>
        <dbReference type="Proteomes" id="UP000800094"/>
    </source>
</evidence>
<keyword evidence="3 6" id="KW-0507">mRNA processing</keyword>
<dbReference type="Pfam" id="PF02966">
    <property type="entry name" value="DIM1"/>
    <property type="match status" value="1"/>
</dbReference>
<comment type="function">
    <text evidence="6">Essential role in pre-mRNA splicing. Also essential for entry into mitosis (G2/M progression) as well as for chromosome segregation during mitosis.</text>
</comment>
<keyword evidence="4 6" id="KW-0508">mRNA splicing</keyword>
<accession>A0A6A6IGV2</accession>
<gene>
    <name evidence="8" type="ORF">BU26DRAFT_427641</name>
</gene>
<dbReference type="GO" id="GO:0005681">
    <property type="term" value="C:spliceosomal complex"/>
    <property type="evidence" value="ECO:0007669"/>
    <property type="project" value="TreeGrafter"/>
</dbReference>
<dbReference type="Gene3D" id="3.40.30.10">
    <property type="entry name" value="Glutaredoxin"/>
    <property type="match status" value="1"/>
</dbReference>
<proteinExistence type="inferred from homology"/>
<feature type="disulfide bond" evidence="7">
    <location>
        <begin position="39"/>
        <end position="80"/>
    </location>
</feature>
<dbReference type="GO" id="GO:0005682">
    <property type="term" value="C:U5 snRNP"/>
    <property type="evidence" value="ECO:0007669"/>
    <property type="project" value="UniProtKB-UniRule"/>
</dbReference>
<dbReference type="FunFam" id="3.40.30.10:FF:000004">
    <property type="entry name" value="Spliceosomal protein DIB1"/>
    <property type="match status" value="1"/>
</dbReference>
<evidence type="ECO:0000256" key="4">
    <source>
        <dbReference type="ARBA" id="ARBA00023187"/>
    </source>
</evidence>
<evidence type="ECO:0000256" key="5">
    <source>
        <dbReference type="ARBA" id="ARBA00023242"/>
    </source>
</evidence>
<name>A0A6A6IGV2_9PLEO</name>
<dbReference type="PIRSF" id="PIRSF017199">
    <property type="entry name" value="mRNA_splic_U5"/>
    <property type="match status" value="1"/>
</dbReference>
<dbReference type="InterPro" id="IPR004123">
    <property type="entry name" value="Dim1"/>
</dbReference>
<dbReference type="GeneID" id="54577075"/>
<sequence>MGSVVLTHLHTGWHVDQAILSEENRVVVMRFGSDSNGECMAMDEFLYKIADRVKNFAVIYVVDNKEVPDFNIMYELYDPCTVMFFWRNKHVQVDFGTGNNNKLNFPITGKQELIDVIETVYKGASKGKGLVVSPKDYSTKWLF</sequence>
<keyword evidence="5 6" id="KW-0539">Nucleus</keyword>
<dbReference type="PANTHER" id="PTHR12052:SF5">
    <property type="entry name" value="THIOREDOXIN-LIKE PROTEIN 4A"/>
    <property type="match status" value="1"/>
</dbReference>
<reference evidence="8" key="1">
    <citation type="journal article" date="2020" name="Stud. Mycol.">
        <title>101 Dothideomycetes genomes: a test case for predicting lifestyles and emergence of pathogens.</title>
        <authorList>
            <person name="Haridas S."/>
            <person name="Albert R."/>
            <person name="Binder M."/>
            <person name="Bloem J."/>
            <person name="Labutti K."/>
            <person name="Salamov A."/>
            <person name="Andreopoulos B."/>
            <person name="Baker S."/>
            <person name="Barry K."/>
            <person name="Bills G."/>
            <person name="Bluhm B."/>
            <person name="Cannon C."/>
            <person name="Castanera R."/>
            <person name="Culley D."/>
            <person name="Daum C."/>
            <person name="Ezra D."/>
            <person name="Gonzalez J."/>
            <person name="Henrissat B."/>
            <person name="Kuo A."/>
            <person name="Liang C."/>
            <person name="Lipzen A."/>
            <person name="Lutzoni F."/>
            <person name="Magnuson J."/>
            <person name="Mondo S."/>
            <person name="Nolan M."/>
            <person name="Ohm R."/>
            <person name="Pangilinan J."/>
            <person name="Park H.-J."/>
            <person name="Ramirez L."/>
            <person name="Alfaro M."/>
            <person name="Sun H."/>
            <person name="Tritt A."/>
            <person name="Yoshinaga Y."/>
            <person name="Zwiers L.-H."/>
            <person name="Turgeon B."/>
            <person name="Goodwin S."/>
            <person name="Spatafora J."/>
            <person name="Crous P."/>
            <person name="Grigoriev I."/>
        </authorList>
    </citation>
    <scope>NUCLEOTIDE SEQUENCE</scope>
    <source>
        <strain evidence="8">CBS 122368</strain>
    </source>
</reference>
<dbReference type="RefSeq" id="XP_033683784.1">
    <property type="nucleotide sequence ID" value="XM_033823745.1"/>
</dbReference>
<evidence type="ECO:0000313" key="8">
    <source>
        <dbReference type="EMBL" id="KAF2248780.1"/>
    </source>
</evidence>
<evidence type="ECO:0000256" key="1">
    <source>
        <dbReference type="ARBA" id="ARBA00004123"/>
    </source>
</evidence>
<dbReference type="CDD" id="cd02954">
    <property type="entry name" value="DIM1"/>
    <property type="match status" value="1"/>
</dbReference>
<dbReference type="SUPFAM" id="SSF52833">
    <property type="entry name" value="Thioredoxin-like"/>
    <property type="match status" value="1"/>
</dbReference>
<dbReference type="GO" id="GO:0046540">
    <property type="term" value="C:U4/U6 x U5 tri-snRNP complex"/>
    <property type="evidence" value="ECO:0007669"/>
    <property type="project" value="UniProtKB-UniRule"/>
</dbReference>
<dbReference type="AlphaFoldDB" id="A0A6A6IGV2"/>
<dbReference type="EMBL" id="ML987195">
    <property type="protein sequence ID" value="KAF2248780.1"/>
    <property type="molecule type" value="Genomic_DNA"/>
</dbReference>
<keyword evidence="9" id="KW-1185">Reference proteome</keyword>
<comment type="similarity">
    <text evidence="2 6">Belongs to the DIM1 family.</text>
</comment>
<comment type="subcellular location">
    <subcellularLocation>
        <location evidence="1 6">Nucleus</location>
    </subcellularLocation>
</comment>
<dbReference type="Proteomes" id="UP000800094">
    <property type="component" value="Unassembled WGS sequence"/>
</dbReference>
<evidence type="ECO:0000256" key="3">
    <source>
        <dbReference type="ARBA" id="ARBA00022664"/>
    </source>
</evidence>
<evidence type="ECO:0000256" key="7">
    <source>
        <dbReference type="PIRSR" id="PIRSR017199-1"/>
    </source>
</evidence>
<organism evidence="8 9">
    <name type="scientific">Trematosphaeria pertusa</name>
    <dbReference type="NCBI Taxonomy" id="390896"/>
    <lineage>
        <taxon>Eukaryota</taxon>
        <taxon>Fungi</taxon>
        <taxon>Dikarya</taxon>
        <taxon>Ascomycota</taxon>
        <taxon>Pezizomycotina</taxon>
        <taxon>Dothideomycetes</taxon>
        <taxon>Pleosporomycetidae</taxon>
        <taxon>Pleosporales</taxon>
        <taxon>Massarineae</taxon>
        <taxon>Trematosphaeriaceae</taxon>
        <taxon>Trematosphaeria</taxon>
    </lineage>
</organism>
<dbReference type="OrthoDB" id="147752at2759"/>
<dbReference type="GO" id="GO:0000398">
    <property type="term" value="P:mRNA splicing, via spliceosome"/>
    <property type="evidence" value="ECO:0007669"/>
    <property type="project" value="UniProtKB-UniRule"/>
</dbReference>
<dbReference type="PANTHER" id="PTHR12052">
    <property type="entry name" value="THIOREDOXIN-LIKE PROTEN 4A, 4B"/>
    <property type="match status" value="1"/>
</dbReference>